<protein>
    <submittedName>
        <fullName evidence="1">Uncharacterized protein</fullName>
    </submittedName>
</protein>
<evidence type="ECO:0000313" key="1">
    <source>
        <dbReference type="EMBL" id="KAH7839882.1"/>
    </source>
</evidence>
<reference evidence="1 2" key="1">
    <citation type="journal article" date="2021" name="Hortic Res">
        <title>High-quality reference genome and annotation aids understanding of berry development for evergreen blueberry (Vaccinium darrowii).</title>
        <authorList>
            <person name="Yu J."/>
            <person name="Hulse-Kemp A.M."/>
            <person name="Babiker E."/>
            <person name="Staton M."/>
        </authorList>
    </citation>
    <scope>NUCLEOTIDE SEQUENCE [LARGE SCALE GENOMIC DNA]</scope>
    <source>
        <strain evidence="2">cv. NJ 8807/NJ 8810</strain>
        <tissue evidence="1">Young leaf</tissue>
    </source>
</reference>
<accession>A0ACB7XGY1</accession>
<keyword evidence="2" id="KW-1185">Reference proteome</keyword>
<sequence>MFKRDVVPDVESYRILMQGLCRKSQVNKAVDLLEDMLNKGEGRALDACKVLEDMPSNGCLPNLVSYRTLVAGLCSQGLYDGAKDYVEEMLSKGFSLHFSVFHTLIKGFCNVGKIEEACGLLGKMLNQGESPHVDTWMEIIPRICEMDGTDSRRSVLDEILKVEITPDTRIIEAGAGLEEYLIRRIRHGFQFAQGEEWSSLCDSLASRLMAVRNTLPATLCYIRAGYIDKTVEIWSRSLTSEYTERSDVDHLQDLMEKTIVLALATGQKQFSASLHKLVEKYAEILASQWILTTEKEVPKSRALENSHSQPGTTYGADQSSFGTETAPSQ</sequence>
<dbReference type="EMBL" id="CM037160">
    <property type="protein sequence ID" value="KAH7839882.1"/>
    <property type="molecule type" value="Genomic_DNA"/>
</dbReference>
<comment type="caution">
    <text evidence="1">The sequence shown here is derived from an EMBL/GenBank/DDBJ whole genome shotgun (WGS) entry which is preliminary data.</text>
</comment>
<proteinExistence type="predicted"/>
<organism evidence="1 2">
    <name type="scientific">Vaccinium darrowii</name>
    <dbReference type="NCBI Taxonomy" id="229202"/>
    <lineage>
        <taxon>Eukaryota</taxon>
        <taxon>Viridiplantae</taxon>
        <taxon>Streptophyta</taxon>
        <taxon>Embryophyta</taxon>
        <taxon>Tracheophyta</taxon>
        <taxon>Spermatophyta</taxon>
        <taxon>Magnoliopsida</taxon>
        <taxon>eudicotyledons</taxon>
        <taxon>Gunneridae</taxon>
        <taxon>Pentapetalae</taxon>
        <taxon>asterids</taxon>
        <taxon>Ericales</taxon>
        <taxon>Ericaceae</taxon>
        <taxon>Vaccinioideae</taxon>
        <taxon>Vaccinieae</taxon>
        <taxon>Vaccinium</taxon>
    </lineage>
</organism>
<dbReference type="Proteomes" id="UP000828048">
    <property type="component" value="Chromosome 10"/>
</dbReference>
<gene>
    <name evidence="1" type="ORF">Vadar_009937</name>
</gene>
<evidence type="ECO:0000313" key="2">
    <source>
        <dbReference type="Proteomes" id="UP000828048"/>
    </source>
</evidence>
<name>A0ACB7XGY1_9ERIC</name>